<evidence type="ECO:0000256" key="1">
    <source>
        <dbReference type="SAM" id="MobiDB-lite"/>
    </source>
</evidence>
<feature type="compositionally biased region" description="Pro residues" evidence="1">
    <location>
        <begin position="80"/>
        <end position="93"/>
    </location>
</feature>
<feature type="compositionally biased region" description="Basic and acidic residues" evidence="1">
    <location>
        <begin position="191"/>
        <end position="201"/>
    </location>
</feature>
<protein>
    <submittedName>
        <fullName evidence="3">Uncharacterized protein</fullName>
    </submittedName>
</protein>
<feature type="compositionally biased region" description="Polar residues" evidence="1">
    <location>
        <begin position="29"/>
        <end position="41"/>
    </location>
</feature>
<keyword evidence="4" id="KW-1185">Reference proteome</keyword>
<feature type="transmembrane region" description="Helical" evidence="2">
    <location>
        <begin position="121"/>
        <end position="142"/>
    </location>
</feature>
<name>A0A7X6RK77_9NOCA</name>
<proteinExistence type="predicted"/>
<sequence>MTGSNPPHGGSDHQGQGNPPNETVHWWSTPATPEQPLTGTDPTVMGGRPGPVTGTDPTVLGAGFDAYHSAPQLPYAQQPPSQPSYPQQPPSQPSYPQQQFAPPYAQQPMYPQPGKKNNTPWIVGGVVGLVVVIGIVIGVIALTGGSDSGGGKTGVGGDKKVDGNYSMGNITDACSLIDPTVLRKWAPNPKSKPEHTERAPDPKFGGGSLSCRVGYDGAGKYGTNGSDIDLDADFQSKYGEPEFNSWKNYDTKTTGSGRTSGAIAGIGEQAYYATYQQDYSSFDTLDYTCAALDSNVSVKVKLSIQTDSTIDTTEVGNVCKDQLKKALAGLHK</sequence>
<evidence type="ECO:0000256" key="2">
    <source>
        <dbReference type="SAM" id="Phobius"/>
    </source>
</evidence>
<accession>A0A7X6RK77</accession>
<dbReference type="Proteomes" id="UP000523447">
    <property type="component" value="Unassembled WGS sequence"/>
</dbReference>
<feature type="compositionally biased region" description="Low complexity" evidence="1">
    <location>
        <begin position="69"/>
        <end position="79"/>
    </location>
</feature>
<dbReference type="EMBL" id="JAAXPE010000037">
    <property type="protein sequence ID" value="NKY88956.1"/>
    <property type="molecule type" value="Genomic_DNA"/>
</dbReference>
<comment type="caution">
    <text evidence="3">The sequence shown here is derived from an EMBL/GenBank/DDBJ whole genome shotgun (WGS) entry which is preliminary data.</text>
</comment>
<dbReference type="AlphaFoldDB" id="A0A7X6RK77"/>
<dbReference type="RefSeq" id="WP_051031018.1">
    <property type="nucleotide sequence ID" value="NZ_CAWPHS010000031.1"/>
</dbReference>
<evidence type="ECO:0000313" key="3">
    <source>
        <dbReference type="EMBL" id="NKY88956.1"/>
    </source>
</evidence>
<organism evidence="3 4">
    <name type="scientific">Nocardia veterana</name>
    <dbReference type="NCBI Taxonomy" id="132249"/>
    <lineage>
        <taxon>Bacteria</taxon>
        <taxon>Bacillati</taxon>
        <taxon>Actinomycetota</taxon>
        <taxon>Actinomycetes</taxon>
        <taxon>Mycobacteriales</taxon>
        <taxon>Nocardiaceae</taxon>
        <taxon>Nocardia</taxon>
    </lineage>
</organism>
<keyword evidence="2" id="KW-1133">Transmembrane helix</keyword>
<feature type="region of interest" description="Disordered" evidence="1">
    <location>
        <begin position="1"/>
        <end position="113"/>
    </location>
</feature>
<keyword evidence="2" id="KW-0472">Membrane</keyword>
<evidence type="ECO:0000313" key="4">
    <source>
        <dbReference type="Proteomes" id="UP000523447"/>
    </source>
</evidence>
<feature type="compositionally biased region" description="Low complexity" evidence="1">
    <location>
        <begin position="94"/>
        <end position="113"/>
    </location>
</feature>
<keyword evidence="2" id="KW-0812">Transmembrane</keyword>
<gene>
    <name evidence="3" type="ORF">HGA07_25495</name>
</gene>
<reference evidence="3 4" key="1">
    <citation type="submission" date="2020-04" db="EMBL/GenBank/DDBJ databases">
        <title>MicrobeNet Type strains.</title>
        <authorList>
            <person name="Nicholson A.C."/>
        </authorList>
    </citation>
    <scope>NUCLEOTIDE SEQUENCE [LARGE SCALE GENOMIC DNA]</scope>
    <source>
        <strain evidence="3 4">DSM 44445</strain>
    </source>
</reference>
<feature type="region of interest" description="Disordered" evidence="1">
    <location>
        <begin position="185"/>
        <end position="204"/>
    </location>
</feature>